<gene>
    <name evidence="2" type="ORF">NVV95_08995</name>
</gene>
<dbReference type="Pfam" id="PF12706">
    <property type="entry name" value="Lactamase_B_2"/>
    <property type="match status" value="1"/>
</dbReference>
<feature type="domain" description="Metallo-beta-lactamase" evidence="1">
    <location>
        <begin position="65"/>
        <end position="270"/>
    </location>
</feature>
<dbReference type="PANTHER" id="PTHR43546">
    <property type="entry name" value="UPF0173 METAL-DEPENDENT HYDROLASE MJ1163-RELATED"/>
    <property type="match status" value="1"/>
</dbReference>
<reference evidence="2" key="1">
    <citation type="submission" date="2022-08" db="EMBL/GenBank/DDBJ databases">
        <authorList>
            <person name="Deng Y."/>
            <person name="Han X.-F."/>
            <person name="Zhang Y.-Q."/>
        </authorList>
    </citation>
    <scope>NUCLEOTIDE SEQUENCE</scope>
    <source>
        <strain evidence="2">CPCC 205716</strain>
    </source>
</reference>
<dbReference type="InterPro" id="IPR050114">
    <property type="entry name" value="UPF0173_UPF0282_UlaG_hydrolase"/>
</dbReference>
<comment type="caution">
    <text evidence="2">The sequence shown here is derived from an EMBL/GenBank/DDBJ whole genome shotgun (WGS) entry which is preliminary data.</text>
</comment>
<dbReference type="InterPro" id="IPR001279">
    <property type="entry name" value="Metallo-B-lactamas"/>
</dbReference>
<protein>
    <submittedName>
        <fullName evidence="2">MBL fold metallo-hydrolase</fullName>
    </submittedName>
</protein>
<name>A0ABT2GES4_9MICO</name>
<dbReference type="InterPro" id="IPR036866">
    <property type="entry name" value="RibonucZ/Hydroxyglut_hydro"/>
</dbReference>
<evidence type="ECO:0000259" key="1">
    <source>
        <dbReference type="Pfam" id="PF12706"/>
    </source>
</evidence>
<sequence>MTGHDSATQGVVAGLRNIIRETILTPDFAHWDALREHPAAATKGEVRATFLGVTSVLFDDGVTAILTDGFFSRPSILRLFAGTVKPNKRRIKATFRRANITLLDAVFVNHSHIDHALDSSTIASMTGAWLIGSDSTRELSRTTGFAQERFIQAENGQPIRLGSFTLTPIHAIHSPNDRVPGTIDTPPTRPLKNEDFRTGECYSLFIEHGGKTILMHASANFLPGALAGRRADTVYLGIGTLGKQTDEFREQYWQEVVRAVGATRVVPVHWDNFTRSLNRSLRPLPEPIDNVPQSLRWLERRARLDGIAFAMPRVGEHVDPFTA</sequence>
<dbReference type="PANTHER" id="PTHR43546:SF3">
    <property type="entry name" value="UPF0173 METAL-DEPENDENT HYDROLASE MJ1163"/>
    <property type="match status" value="1"/>
</dbReference>
<dbReference type="EMBL" id="JANTEZ010000003">
    <property type="protein sequence ID" value="MCS5714687.1"/>
    <property type="molecule type" value="Genomic_DNA"/>
</dbReference>
<evidence type="ECO:0000313" key="3">
    <source>
        <dbReference type="Proteomes" id="UP001165580"/>
    </source>
</evidence>
<proteinExistence type="predicted"/>
<dbReference type="Gene3D" id="3.60.15.10">
    <property type="entry name" value="Ribonuclease Z/Hydroxyacylglutathione hydrolase-like"/>
    <property type="match status" value="1"/>
</dbReference>
<dbReference type="SUPFAM" id="SSF56281">
    <property type="entry name" value="Metallo-hydrolase/oxidoreductase"/>
    <property type="match status" value="1"/>
</dbReference>
<dbReference type="RefSeq" id="WP_259486207.1">
    <property type="nucleotide sequence ID" value="NZ_JANTEZ010000003.1"/>
</dbReference>
<organism evidence="2 3">
    <name type="scientific">Herbiconiux gentiana</name>
    <dbReference type="NCBI Taxonomy" id="2970912"/>
    <lineage>
        <taxon>Bacteria</taxon>
        <taxon>Bacillati</taxon>
        <taxon>Actinomycetota</taxon>
        <taxon>Actinomycetes</taxon>
        <taxon>Micrococcales</taxon>
        <taxon>Microbacteriaceae</taxon>
        <taxon>Herbiconiux</taxon>
    </lineage>
</organism>
<accession>A0ABT2GES4</accession>
<keyword evidence="3" id="KW-1185">Reference proteome</keyword>
<dbReference type="Proteomes" id="UP001165580">
    <property type="component" value="Unassembled WGS sequence"/>
</dbReference>
<evidence type="ECO:0000313" key="2">
    <source>
        <dbReference type="EMBL" id="MCS5714687.1"/>
    </source>
</evidence>